<dbReference type="AlphaFoldDB" id="T1BT28"/>
<dbReference type="Gene3D" id="2.40.50.140">
    <property type="entry name" value="Nucleic acid-binding proteins"/>
    <property type="match status" value="1"/>
</dbReference>
<protein>
    <submittedName>
        <fullName evidence="4">Cold shock, CspA</fullName>
    </submittedName>
</protein>
<dbReference type="SUPFAM" id="SSF50249">
    <property type="entry name" value="Nucleic acid-binding proteins"/>
    <property type="match status" value="1"/>
</dbReference>
<dbReference type="Pfam" id="PF00313">
    <property type="entry name" value="CSD"/>
    <property type="match status" value="1"/>
</dbReference>
<dbReference type="GO" id="GO:0005737">
    <property type="term" value="C:cytoplasm"/>
    <property type="evidence" value="ECO:0007669"/>
    <property type="project" value="UniProtKB-SubCell"/>
</dbReference>
<dbReference type="InterPro" id="IPR011129">
    <property type="entry name" value="CSD"/>
</dbReference>
<comment type="caution">
    <text evidence="4">The sequence shown here is derived from an EMBL/GenBank/DDBJ whole genome shotgun (WGS) entry which is preliminary data.</text>
</comment>
<organism evidence="4">
    <name type="scientific">mine drainage metagenome</name>
    <dbReference type="NCBI Taxonomy" id="410659"/>
    <lineage>
        <taxon>unclassified sequences</taxon>
        <taxon>metagenomes</taxon>
        <taxon>ecological metagenomes</taxon>
    </lineage>
</organism>
<name>T1BT28_9ZZZZ</name>
<gene>
    <name evidence="4" type="ORF">B1A_05152</name>
</gene>
<dbReference type="InterPro" id="IPR012340">
    <property type="entry name" value="NA-bd_OB-fold"/>
</dbReference>
<reference evidence="4" key="2">
    <citation type="journal article" date="2014" name="ISME J.">
        <title>Microbial stratification in low pH oxic and suboxic macroscopic growths along an acid mine drainage.</title>
        <authorList>
            <person name="Mendez-Garcia C."/>
            <person name="Mesa V."/>
            <person name="Sprenger R.R."/>
            <person name="Richter M."/>
            <person name="Diez M.S."/>
            <person name="Solano J."/>
            <person name="Bargiela R."/>
            <person name="Golyshina O.V."/>
            <person name="Manteca A."/>
            <person name="Ramos J.L."/>
            <person name="Gallego J.R."/>
            <person name="Llorente I."/>
            <person name="Martins Dos Santos V.A."/>
            <person name="Jensen O.N."/>
            <person name="Pelaez A.I."/>
            <person name="Sanchez J."/>
            <person name="Ferrer M."/>
        </authorList>
    </citation>
    <scope>NUCLEOTIDE SEQUENCE</scope>
</reference>
<dbReference type="PIRSF" id="PIRSF002599">
    <property type="entry name" value="Cold_shock_A"/>
    <property type="match status" value="1"/>
</dbReference>
<feature type="domain" description="CSD" evidence="3">
    <location>
        <begin position="10"/>
        <end position="70"/>
    </location>
</feature>
<dbReference type="PROSITE" id="PS51857">
    <property type="entry name" value="CSD_2"/>
    <property type="match status" value="1"/>
</dbReference>
<dbReference type="InterPro" id="IPR002059">
    <property type="entry name" value="CSP_DNA-bd"/>
</dbReference>
<evidence type="ECO:0000313" key="4">
    <source>
        <dbReference type="EMBL" id="EQD73037.1"/>
    </source>
</evidence>
<evidence type="ECO:0000256" key="2">
    <source>
        <dbReference type="ARBA" id="ARBA00022490"/>
    </source>
</evidence>
<reference evidence="4" key="1">
    <citation type="submission" date="2013-08" db="EMBL/GenBank/DDBJ databases">
        <authorList>
            <person name="Mendez C."/>
            <person name="Richter M."/>
            <person name="Ferrer M."/>
            <person name="Sanchez J."/>
        </authorList>
    </citation>
    <scope>NUCLEOTIDE SEQUENCE</scope>
</reference>
<keyword evidence="2" id="KW-0963">Cytoplasm</keyword>
<evidence type="ECO:0000256" key="1">
    <source>
        <dbReference type="ARBA" id="ARBA00004496"/>
    </source>
</evidence>
<dbReference type="EMBL" id="AUZX01003752">
    <property type="protein sequence ID" value="EQD73037.1"/>
    <property type="molecule type" value="Genomic_DNA"/>
</dbReference>
<sequence length="70" mass="7829">MVYIKEEHVMARGHVKWFNANKGYGFISQENGEDIFVHYTAIGGSGFKTLEEGQLVEFEIQSGSKGTSSR</sequence>
<dbReference type="InterPro" id="IPR019844">
    <property type="entry name" value="CSD_CS"/>
</dbReference>
<dbReference type="SMART" id="SM00357">
    <property type="entry name" value="CSP"/>
    <property type="match status" value="1"/>
</dbReference>
<evidence type="ECO:0000259" key="3">
    <source>
        <dbReference type="PROSITE" id="PS51857"/>
    </source>
</evidence>
<dbReference type="PRINTS" id="PR00050">
    <property type="entry name" value="COLDSHOCK"/>
</dbReference>
<dbReference type="PANTHER" id="PTHR11544">
    <property type="entry name" value="COLD SHOCK DOMAIN CONTAINING PROTEINS"/>
    <property type="match status" value="1"/>
</dbReference>
<comment type="subcellular location">
    <subcellularLocation>
        <location evidence="1">Cytoplasm</location>
    </subcellularLocation>
</comment>
<dbReference type="CDD" id="cd04458">
    <property type="entry name" value="CSP_CDS"/>
    <property type="match status" value="1"/>
</dbReference>
<dbReference type="FunFam" id="2.40.50.140:FF:000006">
    <property type="entry name" value="Cold shock protein CspC"/>
    <property type="match status" value="1"/>
</dbReference>
<dbReference type="InterPro" id="IPR012156">
    <property type="entry name" value="Cold_shock_CspA"/>
</dbReference>
<dbReference type="GO" id="GO:0003676">
    <property type="term" value="F:nucleic acid binding"/>
    <property type="evidence" value="ECO:0007669"/>
    <property type="project" value="InterPro"/>
</dbReference>
<dbReference type="PROSITE" id="PS00352">
    <property type="entry name" value="CSD_1"/>
    <property type="match status" value="1"/>
</dbReference>
<dbReference type="InterPro" id="IPR050181">
    <property type="entry name" value="Cold_shock_domain"/>
</dbReference>
<accession>T1BT28</accession>
<proteinExistence type="predicted"/>